<organism evidence="1 2">
    <name type="scientific">Microbacterium phage vB_MoxS-ISF9</name>
    <dbReference type="NCBI Taxonomy" id="1458670"/>
    <lineage>
        <taxon>Viruses</taxon>
        <taxon>Duplodnaviria</taxon>
        <taxon>Heunggongvirae</taxon>
        <taxon>Uroviricota</taxon>
        <taxon>Caudoviricetes</taxon>
        <taxon>Farahnazvirus</taxon>
        <taxon>Farahnazvirus ISF9</taxon>
    </lineage>
</organism>
<sequence length="541" mass="59019">MGVKFTVGGHRVYPESYTIQESSTPLAGGDSSGAIGTIEATLDNLPLSPVGMNIEDSFDVIDTKLGSTLGTLREVSDNRESAARYSVMASNRLGEFNIETQVAPFVGTLEAAFRYYCSLANLDAGILVDSGIASRQVSFMGWNGNLWNHMKMMATAVGADLNLISNNVVLRPVRLFEAIRDREATSTAGITSTDLALKQEVVWYPTRHVNRGLVYPSGGWSPEVTPLSVNAGETTEVILDSRKNVDASIFSIEPPVAMYEIPREYQASSVYSVVGDDGIPIQPAQWAAFGGSLKAEVSPDTRSIKITIKGASGLVQSNGQPMKVFRIGWASGTSSDQTYSTLRIVGRFVEVKPQSLILPTGVPDYRTGQEFAPTIDNPFLNTLDAAYSAGTRGAGRYSGRRMTISASVSALNKRGEAGTANYPPYSFNQSLWAGKTYSQVQAILGAQTYEQIQADLYDEVRDTFENQVFGNAPGARFWDQESRRYYRIREATTSWGGMDIEGDDDLTYDDMQNFFAGRTYAQVKAHYGGMTYYKATIRGMA</sequence>
<dbReference type="KEGG" id="vg:18938322"/>
<accession>W8PF50</accession>
<dbReference type="GeneID" id="18938322"/>
<dbReference type="EMBL" id="KJ173786">
    <property type="protein sequence ID" value="AHL18481.1"/>
    <property type="molecule type" value="Genomic_DNA"/>
</dbReference>
<dbReference type="OrthoDB" id="32889at10239"/>
<protein>
    <recommendedName>
        <fullName evidence="3">Minor tail protein</fullName>
    </recommendedName>
</protein>
<evidence type="ECO:0000313" key="1">
    <source>
        <dbReference type="EMBL" id="AHL18481.1"/>
    </source>
</evidence>
<reference evidence="1 2" key="1">
    <citation type="journal article" date="2014" name="Arch. Virol.">
        <title>Complete genome sequence of a novel phage, vB_MoxS-ISF9, infecting methylotrophic Microbacterium: first report of a virulent Microbacterium phage.</title>
        <authorList>
            <person name="Zamani I."/>
            <person name="Bouzari M."/>
            <person name="Emtiazi G."/>
            <person name="Ghasemi S.M."/>
            <person name="Chang H.I."/>
        </authorList>
    </citation>
    <scope>NUCLEOTIDE SEQUENCE [LARGE SCALE GENOMIC DNA]</scope>
</reference>
<name>W8PF50_9CAUD</name>
<evidence type="ECO:0000313" key="2">
    <source>
        <dbReference type="Proteomes" id="UP000019700"/>
    </source>
</evidence>
<gene>
    <name evidence="1" type="ORF">ISF9_011</name>
</gene>
<keyword evidence="2" id="KW-1185">Reference proteome</keyword>
<proteinExistence type="predicted"/>
<evidence type="ECO:0008006" key="3">
    <source>
        <dbReference type="Google" id="ProtNLM"/>
    </source>
</evidence>
<dbReference type="Proteomes" id="UP000019700">
    <property type="component" value="Genome"/>
</dbReference>
<dbReference type="RefSeq" id="YP_009021456.1">
    <property type="nucleotide sequence ID" value="NC_023859.1"/>
</dbReference>